<evidence type="ECO:0000259" key="1">
    <source>
        <dbReference type="PROSITE" id="PS51462"/>
    </source>
</evidence>
<name>A0A9E6ZMM1_9FLAO</name>
<dbReference type="Pfam" id="PF00293">
    <property type="entry name" value="NUDIX"/>
    <property type="match status" value="1"/>
</dbReference>
<dbReference type="PANTHER" id="PTHR43736:SF4">
    <property type="entry name" value="SLR1690 PROTEIN"/>
    <property type="match status" value="1"/>
</dbReference>
<feature type="domain" description="Nudix hydrolase" evidence="1">
    <location>
        <begin position="14"/>
        <end position="145"/>
    </location>
</feature>
<dbReference type="InterPro" id="IPR036388">
    <property type="entry name" value="WH-like_DNA-bd_sf"/>
</dbReference>
<evidence type="ECO:0000313" key="3">
    <source>
        <dbReference type="Proteomes" id="UP000831290"/>
    </source>
</evidence>
<reference evidence="2" key="1">
    <citation type="submission" date="2022-03" db="EMBL/GenBank/DDBJ databases">
        <title>Description of Abyssus ytuae gen. nov., sp. nov., a novel member of the family Flavobacteriaceae isolated from the sediment of Mariana Trench.</title>
        <authorList>
            <person name="Zhang J."/>
            <person name="Xu X."/>
        </authorList>
    </citation>
    <scope>NUCLEOTIDE SEQUENCE</scope>
    <source>
        <strain evidence="2">MT3330</strain>
    </source>
</reference>
<dbReference type="Gene3D" id="1.10.10.10">
    <property type="entry name" value="Winged helix-like DNA-binding domain superfamily/Winged helix DNA-binding domain"/>
    <property type="match status" value="1"/>
</dbReference>
<dbReference type="InterPro" id="IPR000086">
    <property type="entry name" value="NUDIX_hydrolase_dom"/>
</dbReference>
<keyword evidence="3" id="KW-1185">Reference proteome</keyword>
<dbReference type="KEGG" id="fbm:MQE35_04980"/>
<dbReference type="InterPro" id="IPR015797">
    <property type="entry name" value="NUDIX_hydrolase-like_dom_sf"/>
</dbReference>
<dbReference type="Pfam" id="PF21906">
    <property type="entry name" value="WHD_NrtR"/>
    <property type="match status" value="1"/>
</dbReference>
<dbReference type="InterPro" id="IPR054105">
    <property type="entry name" value="WHD_NrtR"/>
</dbReference>
<dbReference type="AlphaFoldDB" id="A0A9E6ZMM1"/>
<dbReference type="EMBL" id="CP094358">
    <property type="protein sequence ID" value="UOB18644.1"/>
    <property type="molecule type" value="Genomic_DNA"/>
</dbReference>
<protein>
    <submittedName>
        <fullName evidence="2">NUDIX domain-containing protein</fullName>
    </submittedName>
</protein>
<gene>
    <name evidence="2" type="ORF">MQE35_04980</name>
</gene>
<dbReference type="Gene3D" id="3.90.79.10">
    <property type="entry name" value="Nucleoside Triphosphate Pyrophosphohydrolase"/>
    <property type="match status" value="1"/>
</dbReference>
<dbReference type="PROSITE" id="PS51462">
    <property type="entry name" value="NUDIX"/>
    <property type="match status" value="1"/>
</dbReference>
<evidence type="ECO:0000313" key="2">
    <source>
        <dbReference type="EMBL" id="UOB18644.1"/>
    </source>
</evidence>
<sequence>MDKQVIDYYSTKDKMYVATDCIVFGFDEGELKLLIFKRRVEPNKGEWSLIGSFVELEEDVDEAARRVLKEITGLDNVFFKQLKAYGKADRDKGYRCISIAQYALIRIDDYDKKLVEKHGAFWYRIQDAPQLVMDHDEMVKDALKELENKARHQPIGFELLPQKFTIPQLQSLYEAIYQREMDSRNFRKKVLSLKVLKKLEEKDKVSSKRGAYLYKFDYKNYQKLLLSGYNFEI</sequence>
<proteinExistence type="predicted"/>
<dbReference type="SUPFAM" id="SSF55811">
    <property type="entry name" value="Nudix"/>
    <property type="match status" value="1"/>
</dbReference>
<dbReference type="SUPFAM" id="SSF46785">
    <property type="entry name" value="Winged helix' DNA-binding domain"/>
    <property type="match status" value="1"/>
</dbReference>
<accession>A0A9E6ZMM1</accession>
<organism evidence="2 3">
    <name type="scientific">Abyssalbus ytuae</name>
    <dbReference type="NCBI Taxonomy" id="2926907"/>
    <lineage>
        <taxon>Bacteria</taxon>
        <taxon>Pseudomonadati</taxon>
        <taxon>Bacteroidota</taxon>
        <taxon>Flavobacteriia</taxon>
        <taxon>Flavobacteriales</taxon>
        <taxon>Flavobacteriaceae</taxon>
        <taxon>Abyssalbus</taxon>
    </lineage>
</organism>
<dbReference type="RefSeq" id="WP_255845261.1">
    <property type="nucleotide sequence ID" value="NZ_CP094358.1"/>
</dbReference>
<dbReference type="InterPro" id="IPR036390">
    <property type="entry name" value="WH_DNA-bd_sf"/>
</dbReference>
<dbReference type="PANTHER" id="PTHR43736">
    <property type="entry name" value="ADP-RIBOSE PYROPHOSPHATASE"/>
    <property type="match status" value="1"/>
</dbReference>
<dbReference type="CDD" id="cd18873">
    <property type="entry name" value="NUDIX_NadM_like"/>
    <property type="match status" value="1"/>
</dbReference>
<dbReference type="Proteomes" id="UP000831290">
    <property type="component" value="Chromosome"/>
</dbReference>